<accession>A0AA86T0Y5</accession>
<comment type="subcellular location">
    <subcellularLocation>
        <location evidence="1">Membrane</location>
        <topology evidence="1">Multi-pass membrane protein</topology>
    </subcellularLocation>
</comment>
<feature type="transmembrane region" description="Helical" evidence="10">
    <location>
        <begin position="233"/>
        <end position="254"/>
    </location>
</feature>
<dbReference type="AlphaFoldDB" id="A0AA86T0Y5"/>
<dbReference type="InterPro" id="IPR038770">
    <property type="entry name" value="Na+/solute_symporter_sf"/>
</dbReference>
<feature type="transmembrane region" description="Helical" evidence="10">
    <location>
        <begin position="320"/>
        <end position="339"/>
    </location>
</feature>
<feature type="transmembrane region" description="Helical" evidence="10">
    <location>
        <begin position="275"/>
        <end position="300"/>
    </location>
</feature>
<dbReference type="PANTHER" id="PTHR32468:SF166">
    <property type="entry name" value="CATION_H+ EXCHANGER 3"/>
    <property type="match status" value="1"/>
</dbReference>
<dbReference type="InterPro" id="IPR050794">
    <property type="entry name" value="CPA2_transporter"/>
</dbReference>
<feature type="transmembrane region" description="Helical" evidence="10">
    <location>
        <begin position="67"/>
        <end position="86"/>
    </location>
</feature>
<gene>
    <name evidence="12" type="ORF">AYBTSS11_LOCUS21517</name>
</gene>
<evidence type="ECO:0000256" key="8">
    <source>
        <dbReference type="ARBA" id="ARBA00023136"/>
    </source>
</evidence>
<feature type="transmembrane region" description="Helical" evidence="10">
    <location>
        <begin position="133"/>
        <end position="159"/>
    </location>
</feature>
<reference evidence="12" key="1">
    <citation type="submission" date="2023-10" db="EMBL/GenBank/DDBJ databases">
        <authorList>
            <person name="Domelevo Entfellner J.-B."/>
        </authorList>
    </citation>
    <scope>NUCLEOTIDE SEQUENCE</scope>
</reference>
<feature type="transmembrane region" description="Helical" evidence="10">
    <location>
        <begin position="171"/>
        <end position="191"/>
    </location>
</feature>
<name>A0AA86T0Y5_9FABA</name>
<dbReference type="EMBL" id="OY731404">
    <property type="protein sequence ID" value="CAJ1968073.1"/>
    <property type="molecule type" value="Genomic_DNA"/>
</dbReference>
<evidence type="ECO:0000256" key="6">
    <source>
        <dbReference type="ARBA" id="ARBA00022989"/>
    </source>
</evidence>
<keyword evidence="3" id="KW-0633">Potassium transport</keyword>
<keyword evidence="8 10" id="KW-0472">Membrane</keyword>
<evidence type="ECO:0000259" key="11">
    <source>
        <dbReference type="Pfam" id="PF00999"/>
    </source>
</evidence>
<proteinExistence type="inferred from homology"/>
<dbReference type="InterPro" id="IPR006153">
    <property type="entry name" value="Cation/H_exchanger_TM"/>
</dbReference>
<protein>
    <recommendedName>
        <fullName evidence="11">Cation/H+ exchanger transmembrane domain-containing protein</fullName>
    </recommendedName>
</protein>
<dbReference type="GO" id="GO:0016020">
    <property type="term" value="C:membrane"/>
    <property type="evidence" value="ECO:0007669"/>
    <property type="project" value="UniProtKB-SubCell"/>
</dbReference>
<feature type="transmembrane region" description="Helical" evidence="10">
    <location>
        <begin position="382"/>
        <end position="403"/>
    </location>
</feature>
<evidence type="ECO:0000256" key="2">
    <source>
        <dbReference type="ARBA" id="ARBA00022448"/>
    </source>
</evidence>
<keyword evidence="5" id="KW-0630">Potassium</keyword>
<dbReference type="Gene3D" id="1.20.1530.20">
    <property type="match status" value="1"/>
</dbReference>
<dbReference type="GO" id="GO:0006885">
    <property type="term" value="P:regulation of pH"/>
    <property type="evidence" value="ECO:0007669"/>
    <property type="project" value="TreeGrafter"/>
</dbReference>
<feature type="domain" description="Cation/H+ exchanger transmembrane" evidence="11">
    <location>
        <begin position="54"/>
        <end position="402"/>
    </location>
</feature>
<dbReference type="PANTHER" id="PTHR32468">
    <property type="entry name" value="CATION/H + ANTIPORTER"/>
    <property type="match status" value="1"/>
</dbReference>
<feature type="transmembrane region" description="Helical" evidence="10">
    <location>
        <begin position="98"/>
        <end position="121"/>
    </location>
</feature>
<dbReference type="Pfam" id="PF00999">
    <property type="entry name" value="Na_H_Exchanger"/>
    <property type="match status" value="1"/>
</dbReference>
<sequence>MASPTNGAPNSIPELACYNTTFDPNNIIWRSDNVIANRVPLLSIQIAYNIFMSSIFHHIFKPLHLPLIIAQMLGGVILSSSLLGSIPEVFHSIYRPEGILAVETFANVGIMYYVFLSGLEMNCDSILRSSKQAIIIAVASILIPILVGAGCLALEHYFIGGSHSILTTKGYMFWCAILAVTGFPVLARLLSDLKIIYTKLGKDAVTAAMLIDSFGWILFTFLIPYSHKGGKPLLSVICTLLFILFCFCVVRPILTRVIEQRMRSESWNYTKMMDVMIGLFVCSCITDFLGAHHVVGAFVYGLILPSGRFADLMSEMLDDFVTAFVVPVYFASFGFRLHLESLWSQPDSVIFSFFMVFLLAIPKILSSVLVTFFYGMSSRDGVGLGLLLNTKGIMAVLLLSIAWDKRID</sequence>
<evidence type="ECO:0000256" key="3">
    <source>
        <dbReference type="ARBA" id="ARBA00022538"/>
    </source>
</evidence>
<dbReference type="GO" id="GO:0006813">
    <property type="term" value="P:potassium ion transport"/>
    <property type="evidence" value="ECO:0007669"/>
    <property type="project" value="UniProtKB-KW"/>
</dbReference>
<organism evidence="12 13">
    <name type="scientific">Sphenostylis stenocarpa</name>
    <dbReference type="NCBI Taxonomy" id="92480"/>
    <lineage>
        <taxon>Eukaryota</taxon>
        <taxon>Viridiplantae</taxon>
        <taxon>Streptophyta</taxon>
        <taxon>Embryophyta</taxon>
        <taxon>Tracheophyta</taxon>
        <taxon>Spermatophyta</taxon>
        <taxon>Magnoliopsida</taxon>
        <taxon>eudicotyledons</taxon>
        <taxon>Gunneridae</taxon>
        <taxon>Pentapetalae</taxon>
        <taxon>rosids</taxon>
        <taxon>fabids</taxon>
        <taxon>Fabales</taxon>
        <taxon>Fabaceae</taxon>
        <taxon>Papilionoideae</taxon>
        <taxon>50 kb inversion clade</taxon>
        <taxon>NPAAA clade</taxon>
        <taxon>indigoferoid/millettioid clade</taxon>
        <taxon>Phaseoleae</taxon>
        <taxon>Sphenostylis</taxon>
    </lineage>
</organism>
<evidence type="ECO:0000256" key="7">
    <source>
        <dbReference type="ARBA" id="ARBA00023065"/>
    </source>
</evidence>
<dbReference type="GO" id="GO:1902600">
    <property type="term" value="P:proton transmembrane transport"/>
    <property type="evidence" value="ECO:0007669"/>
    <property type="project" value="InterPro"/>
</dbReference>
<evidence type="ECO:0000256" key="10">
    <source>
        <dbReference type="SAM" id="Phobius"/>
    </source>
</evidence>
<feature type="transmembrane region" description="Helical" evidence="10">
    <location>
        <begin position="351"/>
        <end position="376"/>
    </location>
</feature>
<keyword evidence="2" id="KW-0813">Transport</keyword>
<evidence type="ECO:0000313" key="13">
    <source>
        <dbReference type="Proteomes" id="UP001189624"/>
    </source>
</evidence>
<feature type="transmembrane region" description="Helical" evidence="10">
    <location>
        <begin position="203"/>
        <end position="227"/>
    </location>
</feature>
<feature type="transmembrane region" description="Helical" evidence="10">
    <location>
        <begin position="39"/>
        <end position="60"/>
    </location>
</feature>
<keyword evidence="7" id="KW-0406">Ion transport</keyword>
<keyword evidence="13" id="KW-1185">Reference proteome</keyword>
<evidence type="ECO:0000256" key="5">
    <source>
        <dbReference type="ARBA" id="ARBA00022958"/>
    </source>
</evidence>
<dbReference type="GO" id="GO:0012505">
    <property type="term" value="C:endomembrane system"/>
    <property type="evidence" value="ECO:0007669"/>
    <property type="project" value="TreeGrafter"/>
</dbReference>
<dbReference type="GO" id="GO:0015297">
    <property type="term" value="F:antiporter activity"/>
    <property type="evidence" value="ECO:0007669"/>
    <property type="project" value="InterPro"/>
</dbReference>
<evidence type="ECO:0000313" key="12">
    <source>
        <dbReference type="EMBL" id="CAJ1968073.1"/>
    </source>
</evidence>
<evidence type="ECO:0000256" key="9">
    <source>
        <dbReference type="ARBA" id="ARBA00038341"/>
    </source>
</evidence>
<dbReference type="Gramene" id="rna-AYBTSS11_LOCUS21517">
    <property type="protein sequence ID" value="CAJ1968073.1"/>
    <property type="gene ID" value="gene-AYBTSS11_LOCUS21517"/>
</dbReference>
<keyword evidence="6 10" id="KW-1133">Transmembrane helix</keyword>
<dbReference type="Proteomes" id="UP001189624">
    <property type="component" value="Chromosome 7"/>
</dbReference>
<keyword evidence="4 10" id="KW-0812">Transmembrane</keyword>
<evidence type="ECO:0000256" key="4">
    <source>
        <dbReference type="ARBA" id="ARBA00022692"/>
    </source>
</evidence>
<comment type="similarity">
    <text evidence="9">Belongs to the monovalent cation:proton antiporter 2 (CPA2) transporter (TC 2.A.37) family. CHX (TC 2.A.37.4) subfamily.</text>
</comment>
<evidence type="ECO:0000256" key="1">
    <source>
        <dbReference type="ARBA" id="ARBA00004141"/>
    </source>
</evidence>